<dbReference type="SUPFAM" id="SSF81383">
    <property type="entry name" value="F-box domain"/>
    <property type="match status" value="1"/>
</dbReference>
<protein>
    <submittedName>
        <fullName evidence="4">F-box domain-containing protein</fullName>
    </submittedName>
</protein>
<evidence type="ECO:0000256" key="1">
    <source>
        <dbReference type="SAM" id="MobiDB-lite"/>
    </source>
</evidence>
<evidence type="ECO:0000313" key="3">
    <source>
        <dbReference type="Proteomes" id="UP000887566"/>
    </source>
</evidence>
<proteinExistence type="predicted"/>
<name>A0A914WNS0_9BILA</name>
<dbReference type="InterPro" id="IPR036047">
    <property type="entry name" value="F-box-like_dom_sf"/>
</dbReference>
<accession>A0A914WNS0</accession>
<dbReference type="Proteomes" id="UP000887566">
    <property type="component" value="Unplaced"/>
</dbReference>
<organism evidence="3 4">
    <name type="scientific">Plectus sambesii</name>
    <dbReference type="NCBI Taxonomy" id="2011161"/>
    <lineage>
        <taxon>Eukaryota</taxon>
        <taxon>Metazoa</taxon>
        <taxon>Ecdysozoa</taxon>
        <taxon>Nematoda</taxon>
        <taxon>Chromadorea</taxon>
        <taxon>Plectida</taxon>
        <taxon>Plectina</taxon>
        <taxon>Plectoidea</taxon>
        <taxon>Plectidae</taxon>
        <taxon>Plectus</taxon>
    </lineage>
</organism>
<dbReference type="InterPro" id="IPR001810">
    <property type="entry name" value="F-box_dom"/>
</dbReference>
<feature type="domain" description="F-box" evidence="2">
    <location>
        <begin position="103"/>
        <end position="140"/>
    </location>
</feature>
<feature type="region of interest" description="Disordered" evidence="1">
    <location>
        <begin position="21"/>
        <end position="71"/>
    </location>
</feature>
<keyword evidence="3" id="KW-1185">Reference proteome</keyword>
<evidence type="ECO:0000259" key="2">
    <source>
        <dbReference type="Pfam" id="PF12937"/>
    </source>
</evidence>
<feature type="compositionally biased region" description="Polar residues" evidence="1">
    <location>
        <begin position="45"/>
        <end position="54"/>
    </location>
</feature>
<evidence type="ECO:0000313" key="4">
    <source>
        <dbReference type="WBParaSite" id="PSAMB.scaffold4741size13669.g25069.t1"/>
    </source>
</evidence>
<sequence length="483" mass="54017">MANSDDSEPLRKRTKCSKKFVRFNLPNQSPDNSAVVVDDEEVANSAPTHSTSAPAPTADDQAGPSTSSPPDIEIIFSSASVKSVEEDDKQPQSLLLSKLGQGDILVKIFDYITSPTEKVRLERVCRAFRRLAPTAEAWTSVWGVFVEDVENDPDRPLLMNGDQMSAWKIPYAIESLLARIPIVYTIDVGRCTLDIVYHSLMASLLRIGVKSKSLKNVEEIYLNGRSSDDYIAPLISAFSCSLRFVDVMAVRFANAVTAGHFWQAVGECTELNGFRIETDTQDWDEHSSPEMVMQALAGKHISTIGLMGLGRITSDHVISILDALPADEFVRCLEIDSESFSLVDFELRVAKKHWENIYELKYVHNGYLAPIDPTWSIMRRIPRMCPNLKALSLFKAGAGGSKMLHPLAFELIDEYLTVLDDLDIQEHMELELDMTETEAQLLFGALITQRKCREIYFAEGSRFTGFHPVIRRSDKASILLAFD</sequence>
<dbReference type="WBParaSite" id="PSAMB.scaffold4741size13669.g25069.t1">
    <property type="protein sequence ID" value="PSAMB.scaffold4741size13669.g25069.t1"/>
    <property type="gene ID" value="PSAMB.scaffold4741size13669.g25069"/>
</dbReference>
<dbReference type="Pfam" id="PF12937">
    <property type="entry name" value="F-box-like"/>
    <property type="match status" value="1"/>
</dbReference>
<dbReference type="AlphaFoldDB" id="A0A914WNS0"/>
<reference evidence="4" key="1">
    <citation type="submission" date="2022-11" db="UniProtKB">
        <authorList>
            <consortium name="WormBaseParasite"/>
        </authorList>
    </citation>
    <scope>IDENTIFICATION</scope>
</reference>